<gene>
    <name evidence="3" type="primary">LOC116224987</name>
</gene>
<dbReference type="GeneID" id="116224987"/>
<sequence>MASNTKCDTASWQTNWTKCCLCQTEESECLTSPLENPARRVEDGYSLLGRNIPLFHAVNALPIKMDPRRLDDGSGIEATLRENQAQYHASCRLLFSNTKLQRAEKRLYPATDENSSSGSSSKIPRRMSDPKQKECFICEVEGDLDDFRQAMTMKLNKRVNKCAKTLNDGKLLAKLSAGDVVAQELKYHSACLAGLYNRERAHLRAEELREAYCNSEVGKREAYPIAFSELVTYIIETKSANESSAPSVFRLADLCVLYRQRLEQLGIDSPDVHATRLKDQLLQHIPDLQAEHHGRDVLLAFKEDVGSILAQASKYGEAVHLAKAAGMIRREMLQHKSQWNGTFHDGCLEDAVPSSLLQFVCMIEHGADIKSQLQHGASKSDLAMAQLLQYNCLDKYKAGSHVHRHSKDRETPFVVYMGMSVFAKTRKRQLIDMLHDNGLSITYDRVLEISAQLGEAVVAQYVDDGVVCPPVLRKQVFTTSAVDNIDHNSTPTTAQTSFHGTSMSLFQHPSPEHPGEEREPLKLSGDNRVKIVPELPESFTNVKPAYLTKNPEPPAVPSQLYQALHSIQSHLKEEYRWLEEVSVTESVGDTLSITWAAHHAAQKRSQPFEVSMTSLLPLIRDQAHSVATIKHAMGKIRDTVAFLNPGQTPVIAADQPLFALAKQIQWQWPEYGEDKFVIMFGGLNIEKAALGSLGTLLEHSGWTSAIAEAGVASSGTAESFLTVSSITRTRLAHQITACSLYKLKKEAYQDYCSEESGRPTLTFEDWCDQRRPQSPQFQFWDLVLDMELVLLLLIRSFREGNFDLYREALSELIPYFFANNNVNYARWLPVHFRDMMSLEKQHQDVAREFHKGNFVVHKSRRDFSAMAIDQAHEQNNAAIKGDGGAIGLTEDPGALWRWMVAGPEVSHLVSAYEAISGVKDATISTKHHEQTLSAQTSFLERVEALFRVIKEMGNPFQEESVNLLVLDTKNIADPALAELVGGHHERGKEKFQSFMEALENEEECTFYQPIKKNKASFFKHEQAASKFCHSSLECWTNIYWALIQEESTCRGQHWL</sequence>
<dbReference type="RefSeq" id="XP_031442042.1">
    <property type="nucleotide sequence ID" value="XM_031586182.2"/>
</dbReference>
<keyword evidence="2" id="KW-1185">Reference proteome</keyword>
<dbReference type="KEGG" id="char:116224987"/>
<dbReference type="PANTHER" id="PTHR47018">
    <property type="entry name" value="CXC DOMAIN-CONTAINING PROTEIN-RELATED"/>
    <property type="match status" value="1"/>
</dbReference>
<dbReference type="Proteomes" id="UP000515152">
    <property type="component" value="Chromosome 19"/>
</dbReference>
<organism evidence="2 3">
    <name type="scientific">Clupea harengus</name>
    <name type="common">Atlantic herring</name>
    <dbReference type="NCBI Taxonomy" id="7950"/>
    <lineage>
        <taxon>Eukaryota</taxon>
        <taxon>Metazoa</taxon>
        <taxon>Chordata</taxon>
        <taxon>Craniata</taxon>
        <taxon>Vertebrata</taxon>
        <taxon>Euteleostomi</taxon>
        <taxon>Actinopterygii</taxon>
        <taxon>Neopterygii</taxon>
        <taxon>Teleostei</taxon>
        <taxon>Clupei</taxon>
        <taxon>Clupeiformes</taxon>
        <taxon>Clupeoidei</taxon>
        <taxon>Clupeidae</taxon>
        <taxon>Clupea</taxon>
    </lineage>
</organism>
<protein>
    <submittedName>
        <fullName evidence="3">Uncharacterized protein LOC116224987</fullName>
    </submittedName>
</protein>
<name>A0A6P8H321_CLUHA</name>
<reference evidence="3" key="1">
    <citation type="submission" date="2025-08" db="UniProtKB">
        <authorList>
            <consortium name="RefSeq"/>
        </authorList>
    </citation>
    <scope>IDENTIFICATION</scope>
</reference>
<evidence type="ECO:0000256" key="1">
    <source>
        <dbReference type="SAM" id="MobiDB-lite"/>
    </source>
</evidence>
<dbReference type="OrthoDB" id="8939876at2759"/>
<proteinExistence type="predicted"/>
<evidence type="ECO:0000313" key="3">
    <source>
        <dbReference type="RefSeq" id="XP_031442042.1"/>
    </source>
</evidence>
<feature type="region of interest" description="Disordered" evidence="1">
    <location>
        <begin position="502"/>
        <end position="521"/>
    </location>
</feature>
<dbReference type="PANTHER" id="PTHR47018:SF1">
    <property type="entry name" value="TESMIN_TSO1-LIKE CXC DOMAIN-CONTAINING PROTEIN"/>
    <property type="match status" value="1"/>
</dbReference>
<feature type="compositionally biased region" description="Basic and acidic residues" evidence="1">
    <location>
        <begin position="510"/>
        <end position="521"/>
    </location>
</feature>
<evidence type="ECO:0000313" key="2">
    <source>
        <dbReference type="Proteomes" id="UP000515152"/>
    </source>
</evidence>
<dbReference type="AlphaFoldDB" id="A0A6P8H321"/>
<feature type="region of interest" description="Disordered" evidence="1">
    <location>
        <begin position="108"/>
        <end position="128"/>
    </location>
</feature>
<accession>A0A6P8H321</accession>